<reference evidence="3" key="1">
    <citation type="submission" date="2016-05" db="EMBL/GenBank/DDBJ databases">
        <title>Paenibacillus oryzae. sp. nov., isolated from the rice root.</title>
        <authorList>
            <person name="Zhang J."/>
            <person name="Zhang X."/>
        </authorList>
    </citation>
    <scope>NUCLEOTIDE SEQUENCE [LARGE SCALE GENOMIC DNA]</scope>
    <source>
        <strain evidence="3">KCTC13222</strain>
    </source>
</reference>
<dbReference type="EMBL" id="LYPC01000014">
    <property type="protein sequence ID" value="OCT15255.1"/>
    <property type="molecule type" value="Genomic_DNA"/>
</dbReference>
<sequence>MRYEQEPNIDANSIRIIGAKLGAATIIANSHGDTWDAAWTEDGTLYVSSDDTYGFDNSCNSNLAFHRLDGDDPYDLTGVTINGMEEYDPLFGILESDGCCWKAMGVASIDGTLYMTISRHRYGMSRVDPMKRQQAFNASIIKSTDGGKTWTPSAADNRVNPMFYAYRFGTPSFVKYGRDGEARVHNADHYVYAVSNNGYWDNGDDVVLGRVLREKMSSLNGNDWEFYRGGNGMVDASWSKIIYDAEPIHHNPGKCSMTSVQYIEPLYRYVMIAWYYTAGSGEVGHRETVWEFYESPTPWGPWTKFSAFLFFPQGYYNPCIVPKFISTDGKNLILFTNGDFITNQRSPEENIYKLTMIPCELETE</sequence>
<evidence type="ECO:0000313" key="3">
    <source>
        <dbReference type="Proteomes" id="UP000093309"/>
    </source>
</evidence>
<proteinExistence type="predicted"/>
<dbReference type="STRING" id="512399.A8709_14245"/>
<accession>A0A1C1A3X7</accession>
<protein>
    <recommendedName>
        <fullName evidence="1">DUF4185 domain-containing protein</fullName>
    </recommendedName>
</protein>
<dbReference type="AlphaFoldDB" id="A0A1C1A3X7"/>
<gene>
    <name evidence="2" type="ORF">A8709_14245</name>
</gene>
<dbReference type="OrthoDB" id="284233at2"/>
<keyword evidence="3" id="KW-1185">Reference proteome</keyword>
<evidence type="ECO:0000259" key="1">
    <source>
        <dbReference type="Pfam" id="PF13810"/>
    </source>
</evidence>
<dbReference type="RefSeq" id="WP_065852166.1">
    <property type="nucleotide sequence ID" value="NZ_LYPC01000014.1"/>
</dbReference>
<organism evidence="2 3">
    <name type="scientific">Paenibacillus pectinilyticus</name>
    <dbReference type="NCBI Taxonomy" id="512399"/>
    <lineage>
        <taxon>Bacteria</taxon>
        <taxon>Bacillati</taxon>
        <taxon>Bacillota</taxon>
        <taxon>Bacilli</taxon>
        <taxon>Bacillales</taxon>
        <taxon>Paenibacillaceae</taxon>
        <taxon>Paenibacillus</taxon>
    </lineage>
</organism>
<dbReference type="InterPro" id="IPR025442">
    <property type="entry name" value="DUF4185"/>
</dbReference>
<name>A0A1C1A3X7_9BACL</name>
<feature type="domain" description="DUF4185" evidence="1">
    <location>
        <begin position="32"/>
        <end position="335"/>
    </location>
</feature>
<dbReference type="Proteomes" id="UP000093309">
    <property type="component" value="Unassembled WGS sequence"/>
</dbReference>
<dbReference type="Pfam" id="PF13810">
    <property type="entry name" value="DUF4185"/>
    <property type="match status" value="1"/>
</dbReference>
<evidence type="ECO:0000313" key="2">
    <source>
        <dbReference type="EMBL" id="OCT15255.1"/>
    </source>
</evidence>
<comment type="caution">
    <text evidence="2">The sequence shown here is derived from an EMBL/GenBank/DDBJ whole genome shotgun (WGS) entry which is preliminary data.</text>
</comment>